<proteinExistence type="predicted"/>
<reference evidence="2 3" key="1">
    <citation type="journal article" date="2021" name="Elife">
        <title>Chloroplast acquisition without the gene transfer in kleptoplastic sea slugs, Plakobranchus ocellatus.</title>
        <authorList>
            <person name="Maeda T."/>
            <person name="Takahashi S."/>
            <person name="Yoshida T."/>
            <person name="Shimamura S."/>
            <person name="Takaki Y."/>
            <person name="Nagai Y."/>
            <person name="Toyoda A."/>
            <person name="Suzuki Y."/>
            <person name="Arimoto A."/>
            <person name="Ishii H."/>
            <person name="Satoh N."/>
            <person name="Nishiyama T."/>
            <person name="Hasebe M."/>
            <person name="Maruyama T."/>
            <person name="Minagawa J."/>
            <person name="Obokata J."/>
            <person name="Shigenobu S."/>
        </authorList>
    </citation>
    <scope>NUCLEOTIDE SEQUENCE [LARGE SCALE GENOMIC DNA]</scope>
</reference>
<protein>
    <submittedName>
        <fullName evidence="2">Uncharacterized protein</fullName>
    </submittedName>
</protein>
<organism evidence="2 3">
    <name type="scientific">Elysia marginata</name>
    <dbReference type="NCBI Taxonomy" id="1093978"/>
    <lineage>
        <taxon>Eukaryota</taxon>
        <taxon>Metazoa</taxon>
        <taxon>Spiralia</taxon>
        <taxon>Lophotrochozoa</taxon>
        <taxon>Mollusca</taxon>
        <taxon>Gastropoda</taxon>
        <taxon>Heterobranchia</taxon>
        <taxon>Euthyneura</taxon>
        <taxon>Panpulmonata</taxon>
        <taxon>Sacoglossa</taxon>
        <taxon>Placobranchoidea</taxon>
        <taxon>Plakobranchidae</taxon>
        <taxon>Elysia</taxon>
    </lineage>
</organism>
<comment type="caution">
    <text evidence="2">The sequence shown here is derived from an EMBL/GenBank/DDBJ whole genome shotgun (WGS) entry which is preliminary data.</text>
</comment>
<evidence type="ECO:0000256" key="1">
    <source>
        <dbReference type="SAM" id="MobiDB-lite"/>
    </source>
</evidence>
<dbReference type="AlphaFoldDB" id="A0AAV4G1N6"/>
<keyword evidence="3" id="KW-1185">Reference proteome</keyword>
<evidence type="ECO:0000313" key="3">
    <source>
        <dbReference type="Proteomes" id="UP000762676"/>
    </source>
</evidence>
<gene>
    <name evidence="2" type="ORF">ElyMa_005875300</name>
</gene>
<name>A0AAV4G1N6_9GAST</name>
<accession>A0AAV4G1N6</accession>
<dbReference type="Proteomes" id="UP000762676">
    <property type="component" value="Unassembled WGS sequence"/>
</dbReference>
<feature type="region of interest" description="Disordered" evidence="1">
    <location>
        <begin position="19"/>
        <end position="42"/>
    </location>
</feature>
<sequence>MKPKAVQLKFAYHRRDNHISADIREDNESDEEVEEKTTRNTSAEARAALTTLKKFISEQGTEDLRNAIWSIEFKFEKLIVKKAKQTTINARPFQEVSNKGNS</sequence>
<dbReference type="EMBL" id="BMAT01011802">
    <property type="protein sequence ID" value="GFR79452.1"/>
    <property type="molecule type" value="Genomic_DNA"/>
</dbReference>
<evidence type="ECO:0000313" key="2">
    <source>
        <dbReference type="EMBL" id="GFR79452.1"/>
    </source>
</evidence>